<dbReference type="PANTHER" id="PTHR48111:SF22">
    <property type="entry name" value="REGULATOR OF RPOS"/>
    <property type="match status" value="1"/>
</dbReference>
<evidence type="ECO:0000256" key="5">
    <source>
        <dbReference type="ARBA" id="ARBA00023163"/>
    </source>
</evidence>
<dbReference type="SMART" id="SM00448">
    <property type="entry name" value="REC"/>
    <property type="match status" value="1"/>
</dbReference>
<evidence type="ECO:0000256" key="7">
    <source>
        <dbReference type="PROSITE-ProRule" id="PRU01091"/>
    </source>
</evidence>
<evidence type="ECO:0000313" key="11">
    <source>
        <dbReference type="Proteomes" id="UP001319180"/>
    </source>
</evidence>
<dbReference type="Proteomes" id="UP001319180">
    <property type="component" value="Unassembled WGS sequence"/>
</dbReference>
<dbReference type="InterPro" id="IPR039420">
    <property type="entry name" value="WalR-like"/>
</dbReference>
<dbReference type="Pfam" id="PF00486">
    <property type="entry name" value="Trans_reg_C"/>
    <property type="match status" value="1"/>
</dbReference>
<keyword evidence="1 6" id="KW-0597">Phosphoprotein</keyword>
<dbReference type="Gene3D" id="1.10.10.10">
    <property type="entry name" value="Winged helix-like DNA-binding domain superfamily/Winged helix DNA-binding domain"/>
    <property type="match status" value="1"/>
</dbReference>
<keyword evidence="5" id="KW-0804">Transcription</keyword>
<sequence length="230" mass="25974">MKILLVEDELNVVSFIKRGLEEENHVVSVAMDGLSASEMLRQGAFDLVLLDIMLPGKSGIEICKELRQEGKTMPVIMLTALGSAENTVTGLDSGADDYIVKPFNFNELMARIRSVSRRAHPRVSDSQILSLADLSVDVESKTVTRQGVPIQLTATEFRLLEYLLRNRRRVLSRVDILENVWDITFNLGTNVVDVYVNYLRKKIDKEFEPKLIHTVIGMGYVLKEVHENTN</sequence>
<evidence type="ECO:0000256" key="4">
    <source>
        <dbReference type="ARBA" id="ARBA00023125"/>
    </source>
</evidence>
<dbReference type="GO" id="GO:0000156">
    <property type="term" value="F:phosphorelay response regulator activity"/>
    <property type="evidence" value="ECO:0007669"/>
    <property type="project" value="TreeGrafter"/>
</dbReference>
<dbReference type="RefSeq" id="WP_254093380.1">
    <property type="nucleotide sequence ID" value="NZ_JAHESC010000057.1"/>
</dbReference>
<protein>
    <submittedName>
        <fullName evidence="10">Response regulator transcription factor</fullName>
    </submittedName>
</protein>
<keyword evidence="3" id="KW-0805">Transcription regulation</keyword>
<dbReference type="FunFam" id="3.40.50.2300:FF:000001">
    <property type="entry name" value="DNA-binding response regulator PhoB"/>
    <property type="match status" value="1"/>
</dbReference>
<keyword evidence="4 7" id="KW-0238">DNA-binding</keyword>
<dbReference type="PROSITE" id="PS51755">
    <property type="entry name" value="OMPR_PHOB"/>
    <property type="match status" value="1"/>
</dbReference>
<evidence type="ECO:0000256" key="6">
    <source>
        <dbReference type="PROSITE-ProRule" id="PRU00169"/>
    </source>
</evidence>
<proteinExistence type="predicted"/>
<dbReference type="PROSITE" id="PS50110">
    <property type="entry name" value="RESPONSE_REGULATORY"/>
    <property type="match status" value="1"/>
</dbReference>
<dbReference type="EMBL" id="JAHESC010000057">
    <property type="protein sequence ID" value="MBT1690161.1"/>
    <property type="molecule type" value="Genomic_DNA"/>
</dbReference>
<dbReference type="InterPro" id="IPR036388">
    <property type="entry name" value="WH-like_DNA-bd_sf"/>
</dbReference>
<feature type="modified residue" description="4-aspartylphosphate" evidence="6">
    <location>
        <position position="51"/>
    </location>
</feature>
<dbReference type="InterPro" id="IPR001789">
    <property type="entry name" value="Sig_transdc_resp-reg_receiver"/>
</dbReference>
<feature type="domain" description="OmpR/PhoB-type" evidence="9">
    <location>
        <begin position="126"/>
        <end position="224"/>
    </location>
</feature>
<reference evidence="10 11" key="1">
    <citation type="submission" date="2021-05" db="EMBL/GenBank/DDBJ databases">
        <title>A Polyphasic approach of four new species of the genus Ohtaekwangia: Ohtaekwangia histidinii sp. nov., Ohtaekwangia cretensis sp. nov., Ohtaekwangia indiensis sp. nov., Ohtaekwangia reichenbachii sp. nov. from diverse environment.</title>
        <authorList>
            <person name="Octaviana S."/>
        </authorList>
    </citation>
    <scope>NUCLEOTIDE SEQUENCE [LARGE SCALE GENOMIC DNA]</scope>
    <source>
        <strain evidence="10 11">PWU37</strain>
    </source>
</reference>
<dbReference type="CDD" id="cd19935">
    <property type="entry name" value="REC_OmpR_CusR-like"/>
    <property type="match status" value="1"/>
</dbReference>
<dbReference type="CDD" id="cd00383">
    <property type="entry name" value="trans_reg_C"/>
    <property type="match status" value="1"/>
</dbReference>
<dbReference type="AlphaFoldDB" id="A0AAP2DFI1"/>
<dbReference type="Gene3D" id="3.40.50.2300">
    <property type="match status" value="1"/>
</dbReference>
<dbReference type="SUPFAM" id="SSF52172">
    <property type="entry name" value="CheY-like"/>
    <property type="match status" value="1"/>
</dbReference>
<keyword evidence="2" id="KW-0902">Two-component regulatory system</keyword>
<evidence type="ECO:0000256" key="3">
    <source>
        <dbReference type="ARBA" id="ARBA00023015"/>
    </source>
</evidence>
<dbReference type="GO" id="GO:0032993">
    <property type="term" value="C:protein-DNA complex"/>
    <property type="evidence" value="ECO:0007669"/>
    <property type="project" value="TreeGrafter"/>
</dbReference>
<name>A0AAP2DFI1_9BACT</name>
<organism evidence="10 11">
    <name type="scientific">Dawidia soli</name>
    <dbReference type="NCBI Taxonomy" id="2782352"/>
    <lineage>
        <taxon>Bacteria</taxon>
        <taxon>Pseudomonadati</taxon>
        <taxon>Bacteroidota</taxon>
        <taxon>Cytophagia</taxon>
        <taxon>Cytophagales</taxon>
        <taxon>Chryseotaleaceae</taxon>
        <taxon>Dawidia</taxon>
    </lineage>
</organism>
<dbReference type="InterPro" id="IPR011006">
    <property type="entry name" value="CheY-like_superfamily"/>
</dbReference>
<keyword evidence="11" id="KW-1185">Reference proteome</keyword>
<evidence type="ECO:0000256" key="1">
    <source>
        <dbReference type="ARBA" id="ARBA00022553"/>
    </source>
</evidence>
<dbReference type="Gene3D" id="6.10.250.690">
    <property type="match status" value="1"/>
</dbReference>
<dbReference type="PANTHER" id="PTHR48111">
    <property type="entry name" value="REGULATOR OF RPOS"/>
    <property type="match status" value="1"/>
</dbReference>
<comment type="caution">
    <text evidence="10">The sequence shown here is derived from an EMBL/GenBank/DDBJ whole genome shotgun (WGS) entry which is preliminary data.</text>
</comment>
<evidence type="ECO:0000259" key="9">
    <source>
        <dbReference type="PROSITE" id="PS51755"/>
    </source>
</evidence>
<dbReference type="GO" id="GO:0005829">
    <property type="term" value="C:cytosol"/>
    <property type="evidence" value="ECO:0007669"/>
    <property type="project" value="TreeGrafter"/>
</dbReference>
<evidence type="ECO:0000256" key="2">
    <source>
        <dbReference type="ARBA" id="ARBA00023012"/>
    </source>
</evidence>
<dbReference type="FunFam" id="1.10.10.10:FF:000005">
    <property type="entry name" value="Two-component system response regulator"/>
    <property type="match status" value="1"/>
</dbReference>
<evidence type="ECO:0000313" key="10">
    <source>
        <dbReference type="EMBL" id="MBT1690161.1"/>
    </source>
</evidence>
<dbReference type="GO" id="GO:0000976">
    <property type="term" value="F:transcription cis-regulatory region binding"/>
    <property type="evidence" value="ECO:0007669"/>
    <property type="project" value="TreeGrafter"/>
</dbReference>
<dbReference type="SMART" id="SM00862">
    <property type="entry name" value="Trans_reg_C"/>
    <property type="match status" value="1"/>
</dbReference>
<dbReference type="GO" id="GO:0006355">
    <property type="term" value="P:regulation of DNA-templated transcription"/>
    <property type="evidence" value="ECO:0007669"/>
    <property type="project" value="InterPro"/>
</dbReference>
<feature type="domain" description="Response regulatory" evidence="8">
    <location>
        <begin position="2"/>
        <end position="116"/>
    </location>
</feature>
<feature type="DNA-binding region" description="OmpR/PhoB-type" evidence="7">
    <location>
        <begin position="126"/>
        <end position="224"/>
    </location>
</feature>
<dbReference type="Pfam" id="PF00072">
    <property type="entry name" value="Response_reg"/>
    <property type="match status" value="1"/>
</dbReference>
<evidence type="ECO:0000259" key="8">
    <source>
        <dbReference type="PROSITE" id="PS50110"/>
    </source>
</evidence>
<dbReference type="InterPro" id="IPR001867">
    <property type="entry name" value="OmpR/PhoB-type_DNA-bd"/>
</dbReference>
<gene>
    <name evidence="10" type="ORF">KK078_26590</name>
</gene>
<accession>A0AAP2DFI1</accession>